<organism evidence="10 11">
    <name type="scientific">Owenia fusiformis</name>
    <name type="common">Polychaete worm</name>
    <dbReference type="NCBI Taxonomy" id="6347"/>
    <lineage>
        <taxon>Eukaryota</taxon>
        <taxon>Metazoa</taxon>
        <taxon>Spiralia</taxon>
        <taxon>Lophotrochozoa</taxon>
        <taxon>Annelida</taxon>
        <taxon>Polychaeta</taxon>
        <taxon>Sedentaria</taxon>
        <taxon>Canalipalpata</taxon>
        <taxon>Sabellida</taxon>
        <taxon>Oweniida</taxon>
        <taxon>Oweniidae</taxon>
        <taxon>Owenia</taxon>
    </lineage>
</organism>
<dbReference type="SMART" id="SM00323">
    <property type="entry name" value="RasGAP"/>
    <property type="match status" value="1"/>
</dbReference>
<dbReference type="PROSITE" id="PS50003">
    <property type="entry name" value="PH_DOMAIN"/>
    <property type="match status" value="1"/>
</dbReference>
<dbReference type="PANTHER" id="PTHR10194">
    <property type="entry name" value="RAS GTPASE-ACTIVATING PROTEINS"/>
    <property type="match status" value="1"/>
</dbReference>
<evidence type="ECO:0000256" key="6">
    <source>
        <dbReference type="PROSITE-ProRule" id="PRU00432"/>
    </source>
</evidence>
<dbReference type="SUPFAM" id="SSF49562">
    <property type="entry name" value="C2 domain (Calcium/lipid-binding domain, CaLB)"/>
    <property type="match status" value="1"/>
</dbReference>
<dbReference type="PANTHER" id="PTHR10194:SF148">
    <property type="entry name" value="GTPASE-ACTIVATING PROTEIN"/>
    <property type="match status" value="1"/>
</dbReference>
<evidence type="ECO:0000256" key="1">
    <source>
        <dbReference type="ARBA" id="ARBA00022468"/>
    </source>
</evidence>
<dbReference type="EMBL" id="CAIIXF020000004">
    <property type="protein sequence ID" value="CAH1782111.1"/>
    <property type="molecule type" value="Genomic_DNA"/>
</dbReference>
<dbReference type="InterPro" id="IPR035892">
    <property type="entry name" value="C2_domain_sf"/>
</dbReference>
<dbReference type="InterPro" id="IPR008936">
    <property type="entry name" value="Rho_GTPase_activation_prot"/>
</dbReference>
<sequence>GKDHWLTLRPLEHCPDIQGKVNIEVRFEQVLGADGHMFHRLAVKVLQSKDLLETNGICNPYAVVRLSYNNSQTKDDVHRTSIKRKTTHPKFNETFIFDIEKHAGQQNDRKQQFMYIIEDPWDSQLSVSLWHDDSRLSQGVFTNLFQGVFLGEIKIHLKEIQNNKCHNAWYYLQNRVFDGQDSTSCGSLRVKIHYTVDHVFPPNYYDNLLQLLCLSHQVEPISSSAANILGQIAPNMEDAAQPLVKIFLCNGNIVQFIQQLVKWEIANTVDVNTLFRGNTLLSKCIDELMKLLGQDYLLDTLQPIISEIETGQKDCEIDPTRLPDMTDPHENMENLEYYVSHILDSITQSSLSCPVLMCSVFEVLKDSALEAFSDKSCVRYQVVSGFIFLRFFAPAILGPRLFKLCSNNPSAIAQRNLLLISKTIQSLGNYVGAQNPVFSYKEEYMVPLFTYFTESRYVNLLKQYLDEISTNRLNYVQDSNLLLMEGMMHKRNQHKNMLFPSHNFQKRHFTLSMKCLAHSKNKGDVPSSELPMSEILAAESVDYSTFNMHNVIQVIQPENILYIQAASKREESQWLSILTKMSNSNMREDKPTHYHSGVYINNHWTCCMDEQVKCPGCKRTTSGLSQSICDYIHQGLELEKIHTLFLQNINQLELLQDACAVQEVYMGDNMISPPSPIEDTRTCFLTVSRILDCIVTLEQEHQRYRKTVNRTVIYGSEEFPFDGPTNRNLPQR</sequence>
<proteinExistence type="predicted"/>
<keyword evidence="5" id="KW-0862">Zinc</keyword>
<dbReference type="Pfam" id="PF00168">
    <property type="entry name" value="C2"/>
    <property type="match status" value="1"/>
</dbReference>
<dbReference type="SUPFAM" id="SSF50729">
    <property type="entry name" value="PH domain-like"/>
    <property type="match status" value="1"/>
</dbReference>
<evidence type="ECO:0000256" key="4">
    <source>
        <dbReference type="ARBA" id="ARBA00022771"/>
    </source>
</evidence>
<dbReference type="OrthoDB" id="1562946at2759"/>
<dbReference type="Gene3D" id="2.30.29.30">
    <property type="entry name" value="Pleckstrin-homology domain (PH domain)/Phosphotyrosine-binding domain (PTB)"/>
    <property type="match status" value="1"/>
</dbReference>
<evidence type="ECO:0000256" key="3">
    <source>
        <dbReference type="ARBA" id="ARBA00022737"/>
    </source>
</evidence>
<gene>
    <name evidence="10" type="ORF">OFUS_LOCUS8590</name>
</gene>
<feature type="domain" description="PH" evidence="7">
    <location>
        <begin position="481"/>
        <end position="583"/>
    </location>
</feature>
<feature type="non-terminal residue" evidence="10">
    <location>
        <position position="1"/>
    </location>
</feature>
<dbReference type="InterPro" id="IPR001849">
    <property type="entry name" value="PH_domain"/>
</dbReference>
<dbReference type="InterPro" id="IPR011993">
    <property type="entry name" value="PH-like_dom_sf"/>
</dbReference>
<dbReference type="Pfam" id="PF00616">
    <property type="entry name" value="RasGAP"/>
    <property type="match status" value="2"/>
</dbReference>
<dbReference type="Gene3D" id="2.60.40.150">
    <property type="entry name" value="C2 domain"/>
    <property type="match status" value="1"/>
</dbReference>
<protein>
    <recommendedName>
        <fullName evidence="12">Ras GTPase-activating protein</fullName>
    </recommendedName>
</protein>
<dbReference type="GO" id="GO:0008270">
    <property type="term" value="F:zinc ion binding"/>
    <property type="evidence" value="ECO:0007669"/>
    <property type="project" value="UniProtKB-KW"/>
</dbReference>
<evidence type="ECO:0008006" key="12">
    <source>
        <dbReference type="Google" id="ProtNLM"/>
    </source>
</evidence>
<dbReference type="Pfam" id="PF00169">
    <property type="entry name" value="PH"/>
    <property type="match status" value="1"/>
</dbReference>
<dbReference type="AlphaFoldDB" id="A0A8S4NM69"/>
<dbReference type="InterPro" id="IPR039360">
    <property type="entry name" value="Ras_GTPase"/>
</dbReference>
<dbReference type="SUPFAM" id="SSF48350">
    <property type="entry name" value="GTPase activation domain, GAP"/>
    <property type="match status" value="1"/>
</dbReference>
<dbReference type="InterPro" id="IPR000008">
    <property type="entry name" value="C2_dom"/>
</dbReference>
<dbReference type="CDD" id="cd05128">
    <property type="entry name" value="RasGAP_GAP1_like"/>
    <property type="match status" value="1"/>
</dbReference>
<dbReference type="PROSITE" id="PS50018">
    <property type="entry name" value="RAS_GTPASE_ACTIV_2"/>
    <property type="match status" value="1"/>
</dbReference>
<dbReference type="InterPro" id="IPR001936">
    <property type="entry name" value="RasGAP_dom"/>
</dbReference>
<feature type="domain" description="Ras-GAP" evidence="9">
    <location>
        <begin position="235"/>
        <end position="429"/>
    </location>
</feature>
<dbReference type="Pfam" id="PF00779">
    <property type="entry name" value="BTK"/>
    <property type="match status" value="1"/>
</dbReference>
<dbReference type="InterPro" id="IPR023152">
    <property type="entry name" value="RasGAP_CS"/>
</dbReference>
<dbReference type="GO" id="GO:0035556">
    <property type="term" value="P:intracellular signal transduction"/>
    <property type="evidence" value="ECO:0007669"/>
    <property type="project" value="InterPro"/>
</dbReference>
<keyword evidence="4 6" id="KW-0863">Zinc-finger</keyword>
<feature type="domain" description="C2" evidence="8">
    <location>
        <begin position="17"/>
        <end position="170"/>
    </location>
</feature>
<dbReference type="PROSITE" id="PS51113">
    <property type="entry name" value="ZF_BTK"/>
    <property type="match status" value="1"/>
</dbReference>
<dbReference type="PROSITE" id="PS50004">
    <property type="entry name" value="C2"/>
    <property type="match status" value="1"/>
</dbReference>
<evidence type="ECO:0000256" key="5">
    <source>
        <dbReference type="ARBA" id="ARBA00022833"/>
    </source>
</evidence>
<evidence type="ECO:0000259" key="9">
    <source>
        <dbReference type="PROSITE" id="PS50018"/>
    </source>
</evidence>
<keyword evidence="3" id="KW-0677">Repeat</keyword>
<dbReference type="Proteomes" id="UP000749559">
    <property type="component" value="Unassembled WGS sequence"/>
</dbReference>
<dbReference type="GO" id="GO:0005096">
    <property type="term" value="F:GTPase activator activity"/>
    <property type="evidence" value="ECO:0007669"/>
    <property type="project" value="UniProtKB-KW"/>
</dbReference>
<dbReference type="SMART" id="SM00239">
    <property type="entry name" value="C2"/>
    <property type="match status" value="1"/>
</dbReference>
<evidence type="ECO:0000313" key="10">
    <source>
        <dbReference type="EMBL" id="CAH1782111.1"/>
    </source>
</evidence>
<keyword evidence="1" id="KW-0343">GTPase activation</keyword>
<keyword evidence="11" id="KW-1185">Reference proteome</keyword>
<dbReference type="InterPro" id="IPR001562">
    <property type="entry name" value="Znf_Btk_motif"/>
</dbReference>
<reference evidence="10" key="1">
    <citation type="submission" date="2022-03" db="EMBL/GenBank/DDBJ databases">
        <authorList>
            <person name="Martin C."/>
        </authorList>
    </citation>
    <scope>NUCLEOTIDE SEQUENCE</scope>
</reference>
<dbReference type="PROSITE" id="PS00509">
    <property type="entry name" value="RAS_GTPASE_ACTIV_1"/>
    <property type="match status" value="1"/>
</dbReference>
<accession>A0A8S4NM69</accession>
<name>A0A8S4NM69_OWEFU</name>
<dbReference type="SMART" id="SM00233">
    <property type="entry name" value="PH"/>
    <property type="match status" value="1"/>
</dbReference>
<comment type="caution">
    <text evidence="10">The sequence shown here is derived from an EMBL/GenBank/DDBJ whole genome shotgun (WGS) entry which is preliminary data.</text>
</comment>
<evidence type="ECO:0000313" key="11">
    <source>
        <dbReference type="Proteomes" id="UP000749559"/>
    </source>
</evidence>
<keyword evidence="2" id="KW-0479">Metal-binding</keyword>
<dbReference type="Gene3D" id="1.10.506.10">
    <property type="entry name" value="GTPase Activation - p120gap, domain 1"/>
    <property type="match status" value="1"/>
</dbReference>
<evidence type="ECO:0000259" key="7">
    <source>
        <dbReference type="PROSITE" id="PS50003"/>
    </source>
</evidence>
<evidence type="ECO:0000259" key="8">
    <source>
        <dbReference type="PROSITE" id="PS50004"/>
    </source>
</evidence>
<evidence type="ECO:0000256" key="2">
    <source>
        <dbReference type="ARBA" id="ARBA00022723"/>
    </source>
</evidence>